<name>A0A1H9L7Z5_9BACT</name>
<accession>A0A1H9L7Z5</accession>
<evidence type="ECO:0000313" key="2">
    <source>
        <dbReference type="Proteomes" id="UP000199021"/>
    </source>
</evidence>
<reference evidence="2" key="1">
    <citation type="submission" date="2016-10" db="EMBL/GenBank/DDBJ databases">
        <authorList>
            <person name="Varghese N."/>
            <person name="Submissions S."/>
        </authorList>
    </citation>
    <scope>NUCLEOTIDE SEQUENCE [LARGE SCALE GENOMIC DNA]</scope>
    <source>
        <strain evidence="2">DSM 24740</strain>
    </source>
</reference>
<dbReference type="AlphaFoldDB" id="A0A1H9L7Z5"/>
<sequence length="65" mass="7815">MWREMNQRTYTKTRNVLRLSDRKDSTPADIVKGVSENYLRIMKQSFRKGRKKGSFPTNWYEVFPA</sequence>
<proteinExistence type="predicted"/>
<keyword evidence="2" id="KW-1185">Reference proteome</keyword>
<gene>
    <name evidence="1" type="ORF">SAMN05444359_12339</name>
</gene>
<dbReference type="EMBL" id="FOFB01000023">
    <property type="protein sequence ID" value="SER07349.1"/>
    <property type="molecule type" value="Genomic_DNA"/>
</dbReference>
<dbReference type="Proteomes" id="UP000199021">
    <property type="component" value="Unassembled WGS sequence"/>
</dbReference>
<dbReference type="InParanoid" id="A0A1H9L7Z5"/>
<protein>
    <submittedName>
        <fullName evidence="1">Uncharacterized protein</fullName>
    </submittedName>
</protein>
<evidence type="ECO:0000313" key="1">
    <source>
        <dbReference type="EMBL" id="SER07349.1"/>
    </source>
</evidence>
<organism evidence="1 2">
    <name type="scientific">Neolewinella agarilytica</name>
    <dbReference type="NCBI Taxonomy" id="478744"/>
    <lineage>
        <taxon>Bacteria</taxon>
        <taxon>Pseudomonadati</taxon>
        <taxon>Bacteroidota</taxon>
        <taxon>Saprospiria</taxon>
        <taxon>Saprospirales</taxon>
        <taxon>Lewinellaceae</taxon>
        <taxon>Neolewinella</taxon>
    </lineage>
</organism>